<gene>
    <name evidence="1" type="ORF">NBG4_60019</name>
</gene>
<reference evidence="2" key="1">
    <citation type="submission" date="2018-03" db="EMBL/GenBank/DDBJ databases">
        <authorList>
            <person name="Zecchin S."/>
        </authorList>
    </citation>
    <scope>NUCLEOTIDE SEQUENCE [LARGE SCALE GENOMIC DNA]</scope>
</reference>
<dbReference type="AlphaFoldDB" id="A0A2U3QJF5"/>
<name>A0A2U3QJF5_9BACT</name>
<evidence type="ECO:0000313" key="1">
    <source>
        <dbReference type="EMBL" id="SPQ01543.1"/>
    </source>
</evidence>
<evidence type="ECO:0000313" key="2">
    <source>
        <dbReference type="Proteomes" id="UP000245125"/>
    </source>
</evidence>
<dbReference type="Proteomes" id="UP000245125">
    <property type="component" value="Unassembled WGS sequence"/>
</dbReference>
<dbReference type="EMBL" id="OUUY01000108">
    <property type="protein sequence ID" value="SPQ01543.1"/>
    <property type="molecule type" value="Genomic_DNA"/>
</dbReference>
<protein>
    <submittedName>
        <fullName evidence="1">Uncharacterized protein</fullName>
    </submittedName>
</protein>
<keyword evidence="2" id="KW-1185">Reference proteome</keyword>
<organism evidence="1 2">
    <name type="scientific">Candidatus Sulfobium mesophilum</name>
    <dbReference type="NCBI Taxonomy" id="2016548"/>
    <lineage>
        <taxon>Bacteria</taxon>
        <taxon>Pseudomonadati</taxon>
        <taxon>Nitrospirota</taxon>
        <taxon>Nitrospiria</taxon>
        <taxon>Nitrospirales</taxon>
        <taxon>Nitrospiraceae</taxon>
        <taxon>Candidatus Sulfobium</taxon>
    </lineage>
</organism>
<proteinExistence type="predicted"/>
<sequence length="72" mass="8523">MKRMWNYNTSSRSGVIHSLAHFAKNFIMSRFGLHVIWAFDRKHILMLIKKPYKGGADKVFSHISQRRLISVY</sequence>
<accession>A0A2U3QJF5</accession>